<dbReference type="AlphaFoldDB" id="A0A7G6YHR5"/>
<dbReference type="Proteomes" id="UP000515511">
    <property type="component" value="Plasmid unnamed2"/>
</dbReference>
<accession>A0A7G6YHR5</accession>
<dbReference type="RefSeq" id="WP_021756256.1">
    <property type="nucleotide sequence ID" value="NZ_CP043643.1"/>
</dbReference>
<evidence type="ECO:0000313" key="1">
    <source>
        <dbReference type="EMBL" id="QNE38030.1"/>
    </source>
</evidence>
<evidence type="ECO:0000313" key="2">
    <source>
        <dbReference type="Proteomes" id="UP000515511"/>
    </source>
</evidence>
<name>A0A7G6YHR5_9MICO</name>
<dbReference type="EMBL" id="CP043643">
    <property type="protein sequence ID" value="QNE38030.1"/>
    <property type="molecule type" value="Genomic_DNA"/>
</dbReference>
<proteinExistence type="predicted"/>
<keyword evidence="1" id="KW-0614">Plasmid</keyword>
<geneLocation type="plasmid" evidence="1 2">
    <name>unnamed2</name>
</geneLocation>
<gene>
    <name evidence="1" type="ORF">F1C12_22390</name>
</gene>
<sequence>MTTETHTTPACMFCHRSSVVELTAAEAAALRAGALIQDAAPARPAAERELIRTGIHPQCWTDNFGPGFD</sequence>
<protein>
    <submittedName>
        <fullName evidence="1">Uncharacterized protein</fullName>
    </submittedName>
</protein>
<reference evidence="2" key="1">
    <citation type="submission" date="2019-09" db="EMBL/GenBank/DDBJ databases">
        <title>Antimicrobial potential of Antarctic Bacteria.</title>
        <authorList>
            <person name="Benaud N."/>
            <person name="Edwards R.J."/>
            <person name="Ferrari B.C."/>
        </authorList>
    </citation>
    <scope>NUCLEOTIDE SEQUENCE [LARGE SCALE GENOMIC DNA]</scope>
    <source>
        <strain evidence="2">INR9</strain>
        <plasmid evidence="2">unnamed2</plasmid>
    </source>
</reference>
<dbReference type="KEGG" id="lse:F1C12_22390"/>
<organism evidence="1 2">
    <name type="scientific">Leifsonia shinshuensis</name>
    <dbReference type="NCBI Taxonomy" id="150026"/>
    <lineage>
        <taxon>Bacteria</taxon>
        <taxon>Bacillati</taxon>
        <taxon>Actinomycetota</taxon>
        <taxon>Actinomycetes</taxon>
        <taxon>Micrococcales</taxon>
        <taxon>Microbacteriaceae</taxon>
        <taxon>Leifsonia</taxon>
    </lineage>
</organism>